<accession>A0A6A3W940</accession>
<sequence length="100" mass="11023">MIGILQFAPEDFSGHTGAVLERRFWHVARVRICVDGAILGVGEIMDDPAGGVWIVIAFVEYAERAGENFRPYLDDVGVEDQAVEQVLFFADVGAQDRQAL</sequence>
<dbReference type="AlphaFoldDB" id="A0A6A3W940"/>
<evidence type="ECO:0000313" key="1">
    <source>
        <dbReference type="EMBL" id="KAE9172538.1"/>
    </source>
</evidence>
<gene>
    <name evidence="2" type="ORF">PF002_g27308</name>
    <name evidence="1" type="ORF">PF005_g26666</name>
</gene>
<dbReference type="OrthoDB" id="10600900at2759"/>
<dbReference type="EMBL" id="QXGD01003046">
    <property type="protein sequence ID" value="KAE9181306.1"/>
    <property type="molecule type" value="Genomic_DNA"/>
</dbReference>
<reference evidence="3 4" key="1">
    <citation type="submission" date="2018-08" db="EMBL/GenBank/DDBJ databases">
        <title>Genomic investigation of the strawberry pathogen Phytophthora fragariae indicates pathogenicity is determined by transcriptional variation in three key races.</title>
        <authorList>
            <person name="Adams T.M."/>
            <person name="Armitage A.D."/>
            <person name="Sobczyk M.K."/>
            <person name="Bates H.J."/>
            <person name="Dunwell J.M."/>
            <person name="Nellist C.F."/>
            <person name="Harrison R.J."/>
        </authorList>
    </citation>
    <scope>NUCLEOTIDE SEQUENCE [LARGE SCALE GENOMIC DNA]</scope>
    <source>
        <strain evidence="2 4">BC-1</strain>
        <strain evidence="1 3">NOV-27</strain>
    </source>
</reference>
<dbReference type="Proteomes" id="UP000433483">
    <property type="component" value="Unassembled WGS sequence"/>
</dbReference>
<keyword evidence="3" id="KW-1185">Reference proteome</keyword>
<proteinExistence type="predicted"/>
<comment type="caution">
    <text evidence="2">The sequence shown here is derived from an EMBL/GenBank/DDBJ whole genome shotgun (WGS) entry which is preliminary data.</text>
</comment>
<evidence type="ECO:0000313" key="4">
    <source>
        <dbReference type="Proteomes" id="UP000440367"/>
    </source>
</evidence>
<dbReference type="Proteomes" id="UP000440367">
    <property type="component" value="Unassembled WGS sequence"/>
</dbReference>
<evidence type="ECO:0000313" key="2">
    <source>
        <dbReference type="EMBL" id="KAE9181306.1"/>
    </source>
</evidence>
<protein>
    <submittedName>
        <fullName evidence="2">Uncharacterized protein</fullName>
    </submittedName>
</protein>
<dbReference type="EMBL" id="QXGB01003139">
    <property type="protein sequence ID" value="KAE9172538.1"/>
    <property type="molecule type" value="Genomic_DNA"/>
</dbReference>
<name>A0A6A3W940_9STRA</name>
<evidence type="ECO:0000313" key="3">
    <source>
        <dbReference type="Proteomes" id="UP000433483"/>
    </source>
</evidence>
<organism evidence="2 4">
    <name type="scientific">Phytophthora fragariae</name>
    <dbReference type="NCBI Taxonomy" id="53985"/>
    <lineage>
        <taxon>Eukaryota</taxon>
        <taxon>Sar</taxon>
        <taxon>Stramenopiles</taxon>
        <taxon>Oomycota</taxon>
        <taxon>Peronosporomycetes</taxon>
        <taxon>Peronosporales</taxon>
        <taxon>Peronosporaceae</taxon>
        <taxon>Phytophthora</taxon>
    </lineage>
</organism>